<evidence type="ECO:0000256" key="4">
    <source>
        <dbReference type="ARBA" id="ARBA00034247"/>
    </source>
</evidence>
<dbReference type="SUPFAM" id="SSF47226">
    <property type="entry name" value="Histidine-containing phosphotransfer domain, HPT domain"/>
    <property type="match status" value="1"/>
</dbReference>
<dbReference type="PROSITE" id="PS50894">
    <property type="entry name" value="HPT"/>
    <property type="match status" value="1"/>
</dbReference>
<dbReference type="InterPro" id="IPR011006">
    <property type="entry name" value="CheY-like_superfamily"/>
</dbReference>
<keyword evidence="3" id="KW-0902">Two-component regulatory system</keyword>
<keyword evidence="11" id="KW-1185">Reference proteome</keyword>
<dbReference type="Pfam" id="PF01627">
    <property type="entry name" value="Hpt"/>
    <property type="match status" value="1"/>
</dbReference>
<dbReference type="Proteomes" id="UP000005275">
    <property type="component" value="Chromosome"/>
</dbReference>
<dbReference type="FunFam" id="3.30.70.270:FF:000001">
    <property type="entry name" value="Diguanylate cyclase domain protein"/>
    <property type="match status" value="1"/>
</dbReference>
<dbReference type="Gene3D" id="1.20.120.160">
    <property type="entry name" value="HPT domain"/>
    <property type="match status" value="1"/>
</dbReference>
<dbReference type="CDD" id="cd00156">
    <property type="entry name" value="REC"/>
    <property type="match status" value="2"/>
</dbReference>
<evidence type="ECO:0000256" key="5">
    <source>
        <dbReference type="PROSITE-ProRule" id="PRU00110"/>
    </source>
</evidence>
<comment type="catalytic activity">
    <reaction evidence="4">
        <text>2 GTP = 3',3'-c-di-GMP + 2 diphosphate</text>
        <dbReference type="Rhea" id="RHEA:24898"/>
        <dbReference type="ChEBI" id="CHEBI:33019"/>
        <dbReference type="ChEBI" id="CHEBI:37565"/>
        <dbReference type="ChEBI" id="CHEBI:58805"/>
        <dbReference type="EC" id="2.7.7.65"/>
    </reaction>
</comment>
<dbReference type="AlphaFoldDB" id="W0E3D9"/>
<dbReference type="InterPro" id="IPR000160">
    <property type="entry name" value="GGDEF_dom"/>
</dbReference>
<protein>
    <recommendedName>
        <fullName evidence="2">diguanylate cyclase</fullName>
        <ecNumber evidence="2">2.7.7.65</ecNumber>
    </recommendedName>
</protein>
<dbReference type="NCBIfam" id="TIGR00254">
    <property type="entry name" value="GGDEF"/>
    <property type="match status" value="1"/>
</dbReference>
<dbReference type="InterPro" id="IPR029787">
    <property type="entry name" value="Nucleotide_cyclase"/>
</dbReference>
<feature type="modified residue" description="4-aspartylphosphate" evidence="6">
    <location>
        <position position="322"/>
    </location>
</feature>
<gene>
    <name evidence="10" type="ORF">MARPU_07445</name>
</gene>
<dbReference type="GO" id="GO:0043709">
    <property type="term" value="P:cell adhesion involved in single-species biofilm formation"/>
    <property type="evidence" value="ECO:0007669"/>
    <property type="project" value="TreeGrafter"/>
</dbReference>
<dbReference type="PROSITE" id="PS50110">
    <property type="entry name" value="RESPONSE_REGULATORY"/>
    <property type="match status" value="2"/>
</dbReference>
<sequence>MRMTQQQSANLQARKARLRASFITQLPSRLGELRERVSRLDPAQPPDRLNLQEIHRLFHTLKGSGATFGFPEVMAAARDAEQHLSRVLDGYEALGEELLDTLSHQLDALEHLEIDRAPCLPQEPPAQVALPARRSGRDITTSRAEHSIYICDDDPEVVAELAMQLGCFGYRVTAFTSLARLHRAVAEAPPAAVILDVVFPEGINAGPEALAEINRLTGQRVPTIFISNREDFGARLHAVQAGGSAYCTKPVKTVEMVEILDLITDTNPVEPFHILIVDDDPDLAQYHALILEAAGMVTRVLSDPALVLRQLETFQADLMLIDLYMPQCSGPELAQVLRQVPAHVGLPIIYISSETDAERQFRALAAGADGFLTKPIAPKRLVAEIRLRAERMRTLRSLMVRDSLTGLFNHNTILQLLEIAVAAALRGNTPLSFTMIDIDHFKQVNDSHGHNVGDQVLMALGRTLRLRMRDSDVVGRYGGEEFAVVMIGASAERAMQVLDALRQSFAAVTFVGEGGQQFHSTFSAGLAAFPDFTDTDTLQDAADRALYQAKRRGRNRIECATVATEPKP</sequence>
<reference evidence="10 11" key="1">
    <citation type="submission" date="2013-12" db="EMBL/GenBank/DDBJ databases">
        <authorList>
            <consortium name="DOE Joint Genome Institute"/>
            <person name="Bryant D.A."/>
            <person name="Huntemann M."/>
            <person name="Han J."/>
            <person name="Chen A."/>
            <person name="Kyrpides N."/>
            <person name="Mavromatis K."/>
            <person name="Markowitz V."/>
            <person name="Palaniappan K."/>
            <person name="Ivanova N."/>
            <person name="Schaumberg A."/>
            <person name="Pati A."/>
            <person name="Liolios K."/>
            <person name="Nordberg H.P."/>
            <person name="Cantor M.N."/>
            <person name="Hua S.X."/>
            <person name="Woyke T."/>
        </authorList>
    </citation>
    <scope>NUCLEOTIDE SEQUENCE [LARGE SCALE GENOMIC DNA]</scope>
    <source>
        <strain evidence="10 11">984</strain>
    </source>
</reference>
<dbReference type="EC" id="2.7.7.65" evidence="2"/>
<dbReference type="InterPro" id="IPR001789">
    <property type="entry name" value="Sig_transdc_resp-reg_receiver"/>
</dbReference>
<dbReference type="Pfam" id="PF00990">
    <property type="entry name" value="GGDEF"/>
    <property type="match status" value="1"/>
</dbReference>
<feature type="modified residue" description="Phosphohistidine" evidence="5">
    <location>
        <position position="59"/>
    </location>
</feature>
<comment type="cofactor">
    <cofactor evidence="1">
        <name>Mg(2+)</name>
        <dbReference type="ChEBI" id="CHEBI:18420"/>
    </cofactor>
</comment>
<feature type="domain" description="Response regulatory" evidence="7">
    <location>
        <begin position="273"/>
        <end position="389"/>
    </location>
</feature>
<organism evidence="10 11">
    <name type="scientific">Marichromatium purpuratum 984</name>
    <dbReference type="NCBI Taxonomy" id="765910"/>
    <lineage>
        <taxon>Bacteria</taxon>
        <taxon>Pseudomonadati</taxon>
        <taxon>Pseudomonadota</taxon>
        <taxon>Gammaproteobacteria</taxon>
        <taxon>Chromatiales</taxon>
        <taxon>Chromatiaceae</taxon>
        <taxon>Marichromatium</taxon>
    </lineage>
</organism>
<evidence type="ECO:0000313" key="10">
    <source>
        <dbReference type="EMBL" id="AHF03714.1"/>
    </source>
</evidence>
<name>W0E3D9_MARPU</name>
<evidence type="ECO:0000259" key="8">
    <source>
        <dbReference type="PROSITE" id="PS50887"/>
    </source>
</evidence>
<dbReference type="STRING" id="765910.MARPU_07445"/>
<dbReference type="GO" id="GO:1902201">
    <property type="term" value="P:negative regulation of bacterial-type flagellum-dependent cell motility"/>
    <property type="evidence" value="ECO:0007669"/>
    <property type="project" value="TreeGrafter"/>
</dbReference>
<dbReference type="eggNOG" id="COG0745">
    <property type="taxonomic scope" value="Bacteria"/>
</dbReference>
<dbReference type="CDD" id="cd01949">
    <property type="entry name" value="GGDEF"/>
    <property type="match status" value="1"/>
</dbReference>
<evidence type="ECO:0000256" key="1">
    <source>
        <dbReference type="ARBA" id="ARBA00001946"/>
    </source>
</evidence>
<dbReference type="CDD" id="cd00088">
    <property type="entry name" value="HPT"/>
    <property type="match status" value="1"/>
</dbReference>
<dbReference type="SMART" id="SM00448">
    <property type="entry name" value="REC"/>
    <property type="match status" value="2"/>
</dbReference>
<dbReference type="KEGG" id="mpur:MARPU_07445"/>
<dbReference type="SUPFAM" id="SSF52172">
    <property type="entry name" value="CheY-like"/>
    <property type="match status" value="2"/>
</dbReference>
<dbReference type="SUPFAM" id="SSF55073">
    <property type="entry name" value="Nucleotide cyclase"/>
    <property type="match status" value="1"/>
</dbReference>
<dbReference type="SMART" id="SM00267">
    <property type="entry name" value="GGDEF"/>
    <property type="match status" value="1"/>
</dbReference>
<dbReference type="Gene3D" id="3.30.70.270">
    <property type="match status" value="1"/>
</dbReference>
<feature type="domain" description="GGDEF" evidence="8">
    <location>
        <begin position="429"/>
        <end position="562"/>
    </location>
</feature>
<evidence type="ECO:0000259" key="9">
    <source>
        <dbReference type="PROSITE" id="PS50894"/>
    </source>
</evidence>
<dbReference type="InterPro" id="IPR043128">
    <property type="entry name" value="Rev_trsase/Diguanyl_cyclase"/>
</dbReference>
<proteinExistence type="predicted"/>
<evidence type="ECO:0000256" key="2">
    <source>
        <dbReference type="ARBA" id="ARBA00012528"/>
    </source>
</evidence>
<dbReference type="GO" id="GO:0000160">
    <property type="term" value="P:phosphorelay signal transduction system"/>
    <property type="evidence" value="ECO:0007669"/>
    <property type="project" value="UniProtKB-KW"/>
</dbReference>
<dbReference type="GO" id="GO:0005886">
    <property type="term" value="C:plasma membrane"/>
    <property type="evidence" value="ECO:0007669"/>
    <property type="project" value="TreeGrafter"/>
</dbReference>
<evidence type="ECO:0000313" key="11">
    <source>
        <dbReference type="Proteomes" id="UP000005275"/>
    </source>
</evidence>
<accession>W0E3D9</accession>
<evidence type="ECO:0000256" key="3">
    <source>
        <dbReference type="ARBA" id="ARBA00023012"/>
    </source>
</evidence>
<keyword evidence="6" id="KW-0597">Phosphoprotein</keyword>
<feature type="domain" description="HPt" evidence="9">
    <location>
        <begin position="11"/>
        <end position="116"/>
    </location>
</feature>
<evidence type="ECO:0000259" key="7">
    <source>
        <dbReference type="PROSITE" id="PS50110"/>
    </source>
</evidence>
<feature type="domain" description="Response regulatory" evidence="7">
    <location>
        <begin position="147"/>
        <end position="264"/>
    </location>
</feature>
<dbReference type="InterPro" id="IPR008207">
    <property type="entry name" value="Sig_transdc_His_kin_Hpt_dom"/>
</dbReference>
<dbReference type="GO" id="GO:0004672">
    <property type="term" value="F:protein kinase activity"/>
    <property type="evidence" value="ECO:0007669"/>
    <property type="project" value="UniProtKB-ARBA"/>
</dbReference>
<dbReference type="PANTHER" id="PTHR45138:SF9">
    <property type="entry name" value="DIGUANYLATE CYCLASE DGCM-RELATED"/>
    <property type="match status" value="1"/>
</dbReference>
<dbReference type="PROSITE" id="PS50887">
    <property type="entry name" value="GGDEF"/>
    <property type="match status" value="1"/>
</dbReference>
<dbReference type="InterPro" id="IPR036641">
    <property type="entry name" value="HPT_dom_sf"/>
</dbReference>
<evidence type="ECO:0000256" key="6">
    <source>
        <dbReference type="PROSITE-ProRule" id="PRU00169"/>
    </source>
</evidence>
<feature type="modified residue" description="4-aspartylphosphate" evidence="6">
    <location>
        <position position="196"/>
    </location>
</feature>
<dbReference type="EMBL" id="CP007031">
    <property type="protein sequence ID" value="AHF03714.1"/>
    <property type="molecule type" value="Genomic_DNA"/>
</dbReference>
<dbReference type="eggNOG" id="COG3706">
    <property type="taxonomic scope" value="Bacteria"/>
</dbReference>
<dbReference type="Gene3D" id="3.40.50.2300">
    <property type="match status" value="2"/>
</dbReference>
<dbReference type="HOGENOM" id="CLU_000445_11_28_6"/>
<dbReference type="GO" id="GO:0052621">
    <property type="term" value="F:diguanylate cyclase activity"/>
    <property type="evidence" value="ECO:0007669"/>
    <property type="project" value="UniProtKB-EC"/>
</dbReference>
<dbReference type="PANTHER" id="PTHR45138">
    <property type="entry name" value="REGULATORY COMPONENTS OF SENSORY TRANSDUCTION SYSTEM"/>
    <property type="match status" value="1"/>
</dbReference>
<dbReference type="Pfam" id="PF00072">
    <property type="entry name" value="Response_reg"/>
    <property type="match status" value="2"/>
</dbReference>
<dbReference type="InterPro" id="IPR050469">
    <property type="entry name" value="Diguanylate_Cyclase"/>
</dbReference>